<dbReference type="InterPro" id="IPR021527">
    <property type="entry name" value="DUF2795"/>
</dbReference>
<dbReference type="Proteomes" id="UP000035050">
    <property type="component" value="Chromosome"/>
</dbReference>
<evidence type="ECO:0000256" key="1">
    <source>
        <dbReference type="SAM" id="MobiDB-lite"/>
    </source>
</evidence>
<dbReference type="Pfam" id="PF11387">
    <property type="entry name" value="DUF2795"/>
    <property type="match status" value="1"/>
</dbReference>
<evidence type="ECO:0000313" key="2">
    <source>
        <dbReference type="EMBL" id="AKC70787.1"/>
    </source>
</evidence>
<name>A0A0E3YEW7_9BURK</name>
<sequence>MTSHHPQHTGHELSRTRSHEGDRATRDKGGHQTGHNQPPSPVDVQKALKGMDYPCSKAELLACARDQHADRKVLDTLQHIPDIEYKSPASVSKELGKLM</sequence>
<reference evidence="2" key="1">
    <citation type="submission" date="2016-06" db="EMBL/GenBank/DDBJ databases">
        <title>Pandoraea oxalativorans DSM 23570 Genome Sequencing.</title>
        <authorList>
            <person name="Ee R."/>
            <person name="Lim Y.-L."/>
            <person name="Yong D."/>
            <person name="Yin W.-F."/>
            <person name="Chan K.-G."/>
        </authorList>
    </citation>
    <scope>NUCLEOTIDE SEQUENCE</scope>
    <source>
        <strain evidence="2">DSM 23570</strain>
    </source>
</reference>
<organism evidence="2 3">
    <name type="scientific">Pandoraea oxalativorans</name>
    <dbReference type="NCBI Taxonomy" id="573737"/>
    <lineage>
        <taxon>Bacteria</taxon>
        <taxon>Pseudomonadati</taxon>
        <taxon>Pseudomonadota</taxon>
        <taxon>Betaproteobacteria</taxon>
        <taxon>Burkholderiales</taxon>
        <taxon>Burkholderiaceae</taxon>
        <taxon>Pandoraea</taxon>
    </lineage>
</organism>
<dbReference type="EMBL" id="CP011253">
    <property type="protein sequence ID" value="AKC70787.1"/>
    <property type="molecule type" value="Genomic_DNA"/>
</dbReference>
<dbReference type="RefSeq" id="WP_046291968.1">
    <property type="nucleotide sequence ID" value="NZ_CP011253.3"/>
</dbReference>
<protein>
    <recommendedName>
        <fullName evidence="4">DUF2795 domain-containing protein</fullName>
    </recommendedName>
</protein>
<feature type="region of interest" description="Disordered" evidence="1">
    <location>
        <begin position="1"/>
        <end position="47"/>
    </location>
</feature>
<feature type="compositionally biased region" description="Basic and acidic residues" evidence="1">
    <location>
        <begin position="9"/>
        <end position="30"/>
    </location>
</feature>
<accession>A0A0E3YEW7</accession>
<proteinExistence type="predicted"/>
<dbReference type="OrthoDB" id="6161020at2"/>
<gene>
    <name evidence="2" type="ORF">MB84_16840</name>
</gene>
<evidence type="ECO:0008006" key="4">
    <source>
        <dbReference type="Google" id="ProtNLM"/>
    </source>
</evidence>
<evidence type="ECO:0000313" key="3">
    <source>
        <dbReference type="Proteomes" id="UP000035050"/>
    </source>
</evidence>
<dbReference type="KEGG" id="pox:MB84_16840"/>
<dbReference type="HOGENOM" id="CLU_159338_0_0_4"/>
<keyword evidence="3" id="KW-1185">Reference proteome</keyword>
<dbReference type="PATRIC" id="fig|573737.6.peg.4308"/>
<dbReference type="AlphaFoldDB" id="A0A0E3YEW7"/>